<reference evidence="3" key="1">
    <citation type="journal article" date="2018" name="Gigascience">
        <title>Genome assembly of the Pink Ipe (Handroanthus impetiginosus, Bignoniaceae), a highly valued, ecologically keystone Neotropical timber forest tree.</title>
        <authorList>
            <person name="Silva-Junior O.B."/>
            <person name="Grattapaglia D."/>
            <person name="Novaes E."/>
            <person name="Collevatti R.G."/>
        </authorList>
    </citation>
    <scope>NUCLEOTIDE SEQUENCE [LARGE SCALE GENOMIC DNA]</scope>
    <source>
        <strain evidence="3">cv. UFG-1</strain>
    </source>
</reference>
<name>A0A2G9HXK4_9LAMI</name>
<dbReference type="STRING" id="429701.A0A2G9HXK4"/>
<dbReference type="EMBL" id="NKXS01000795">
    <property type="protein sequence ID" value="PIN22251.1"/>
    <property type="molecule type" value="Genomic_DNA"/>
</dbReference>
<accession>A0A2G9HXK4</accession>
<keyword evidence="3" id="KW-1185">Reference proteome</keyword>
<proteinExistence type="predicted"/>
<comment type="caution">
    <text evidence="2">The sequence shown here is derived from an EMBL/GenBank/DDBJ whole genome shotgun (WGS) entry which is preliminary data.</text>
</comment>
<dbReference type="AlphaFoldDB" id="A0A2G9HXK4"/>
<evidence type="ECO:0000313" key="3">
    <source>
        <dbReference type="Proteomes" id="UP000231279"/>
    </source>
</evidence>
<dbReference type="InterPro" id="IPR041588">
    <property type="entry name" value="Integrase_H2C2"/>
</dbReference>
<evidence type="ECO:0000259" key="1">
    <source>
        <dbReference type="Pfam" id="PF17921"/>
    </source>
</evidence>
<sequence>MPWFADIVNYLTCGIIPFDLSAQQKKRFLYDTRKYFWDEPFLFRQCLDNILRRCMPEVEMNDILEQCHASPYGSHFQGDRTAAKILQAGFYWPNLVKDAHRNISRRHEMPLNTILEVELFDVWGVDFIRPFIPYFGKDKAMA</sequence>
<dbReference type="Pfam" id="PF17921">
    <property type="entry name" value="Integrase_H2C2"/>
    <property type="match status" value="1"/>
</dbReference>
<gene>
    <name evidence="2" type="ORF">CDL12_05039</name>
</gene>
<dbReference type="Proteomes" id="UP000231279">
    <property type="component" value="Unassembled WGS sequence"/>
</dbReference>
<organism evidence="2 3">
    <name type="scientific">Handroanthus impetiginosus</name>
    <dbReference type="NCBI Taxonomy" id="429701"/>
    <lineage>
        <taxon>Eukaryota</taxon>
        <taxon>Viridiplantae</taxon>
        <taxon>Streptophyta</taxon>
        <taxon>Embryophyta</taxon>
        <taxon>Tracheophyta</taxon>
        <taxon>Spermatophyta</taxon>
        <taxon>Magnoliopsida</taxon>
        <taxon>eudicotyledons</taxon>
        <taxon>Gunneridae</taxon>
        <taxon>Pentapetalae</taxon>
        <taxon>asterids</taxon>
        <taxon>lamiids</taxon>
        <taxon>Lamiales</taxon>
        <taxon>Bignoniaceae</taxon>
        <taxon>Crescentiina</taxon>
        <taxon>Tabebuia alliance</taxon>
        <taxon>Handroanthus</taxon>
    </lineage>
</organism>
<dbReference type="InterPro" id="IPR052160">
    <property type="entry name" value="Gypsy_RT_Integrase-like"/>
</dbReference>
<dbReference type="OrthoDB" id="1739170at2759"/>
<dbReference type="Gene3D" id="1.10.340.70">
    <property type="match status" value="1"/>
</dbReference>
<protein>
    <recommendedName>
        <fullName evidence="1">Integrase zinc-binding domain-containing protein</fullName>
    </recommendedName>
</protein>
<evidence type="ECO:0000313" key="2">
    <source>
        <dbReference type="EMBL" id="PIN22251.1"/>
    </source>
</evidence>
<dbReference type="PANTHER" id="PTHR47266">
    <property type="entry name" value="ENDONUCLEASE-RELATED"/>
    <property type="match status" value="1"/>
</dbReference>
<feature type="domain" description="Integrase zinc-binding" evidence="1">
    <location>
        <begin position="56"/>
        <end position="101"/>
    </location>
</feature>